<dbReference type="PROSITE" id="PS00107">
    <property type="entry name" value="PROTEIN_KINASE_ATP"/>
    <property type="match status" value="1"/>
</dbReference>
<dbReference type="InterPro" id="IPR011009">
    <property type="entry name" value="Kinase-like_dom_sf"/>
</dbReference>
<dbReference type="GO" id="GO:0005956">
    <property type="term" value="C:protein kinase CK2 complex"/>
    <property type="evidence" value="ECO:0007669"/>
    <property type="project" value="TreeGrafter"/>
</dbReference>
<reference evidence="11 12" key="1">
    <citation type="journal article" date="2018" name="G3 (Bethesda)">
        <title>A High-Quality Reference Genome for the Invasive Mosquitofish Gambusia affinis Using a Chicago Library.</title>
        <authorList>
            <person name="Hoffberg S.L."/>
            <person name="Troendle N.J."/>
            <person name="Glenn T.C."/>
            <person name="Mahmud O."/>
            <person name="Louha S."/>
            <person name="Chalopin D."/>
            <person name="Bennetzen J.L."/>
            <person name="Mauricio R."/>
        </authorList>
    </citation>
    <scope>NUCLEOTIDE SEQUENCE [LARGE SCALE GENOMIC DNA]</scope>
    <source>
        <strain evidence="11">NE01/NJP1002.9</strain>
        <tissue evidence="11">Muscle</tissue>
    </source>
</reference>
<keyword evidence="12" id="KW-1185">Reference proteome</keyword>
<dbReference type="Gene3D" id="1.10.510.10">
    <property type="entry name" value="Transferase(Phosphotransferase) domain 1"/>
    <property type="match status" value="1"/>
</dbReference>
<dbReference type="PROSITE" id="PS50011">
    <property type="entry name" value="PROTEIN_KINASE_DOM"/>
    <property type="match status" value="1"/>
</dbReference>
<keyword evidence="5" id="KW-0418">Kinase</keyword>
<keyword evidence="3" id="KW-0808">Transferase</keyword>
<comment type="caution">
    <text evidence="11">The sequence shown here is derived from an EMBL/GenBank/DDBJ whole genome shotgun (WGS) entry which is preliminary data.</text>
</comment>
<feature type="region of interest" description="Disordered" evidence="9">
    <location>
        <begin position="95"/>
        <end position="119"/>
    </location>
</feature>
<dbReference type="STRING" id="33528.ENSGAFP00000027997"/>
<comment type="similarity">
    <text evidence="8">Belongs to the protein kinase superfamily.</text>
</comment>
<dbReference type="SUPFAM" id="SSF56112">
    <property type="entry name" value="Protein kinase-like (PK-like)"/>
    <property type="match status" value="1"/>
</dbReference>
<evidence type="ECO:0000259" key="10">
    <source>
        <dbReference type="PROSITE" id="PS50011"/>
    </source>
</evidence>
<evidence type="ECO:0000313" key="12">
    <source>
        <dbReference type="Proteomes" id="UP000250572"/>
    </source>
</evidence>
<accession>A0A315WAV6</accession>
<dbReference type="GO" id="GO:0005634">
    <property type="term" value="C:nucleus"/>
    <property type="evidence" value="ECO:0007669"/>
    <property type="project" value="TreeGrafter"/>
</dbReference>
<feature type="domain" description="Protein kinase" evidence="10">
    <location>
        <begin position="147"/>
        <end position="387"/>
    </location>
</feature>
<dbReference type="PROSITE" id="PS00108">
    <property type="entry name" value="PROTEIN_KINASE_ST"/>
    <property type="match status" value="1"/>
</dbReference>
<feature type="region of interest" description="Disordered" evidence="9">
    <location>
        <begin position="368"/>
        <end position="387"/>
    </location>
</feature>
<evidence type="ECO:0000256" key="5">
    <source>
        <dbReference type="ARBA" id="ARBA00022777"/>
    </source>
</evidence>
<sequence length="387" mass="44246">MVFLQADCKASSFSPQLAVLHSILPSILLRGFTHSVIVALSFCTAAAPDRPAAFPVRPRAAKANGKHSGATLEPQTLHSHCAAFRYRADEYYEGGDGPGRGASTPAMPGSSPASSKARVYTDVNTQKNREYWDYDAHVPNWSNQDNYQLVRKLGRGKYSEVFEAINVTNNEKVVVKILKPVKKKKIKREIKILENLRGGTNIIRLVDTVKDPVSRTPALVFEFINNTDFKELYQKLTDYDIRYYMYELLKALDYCHSMGIMHRDVKPHNVMIDHQLRKVLLLFLLFLLFRPKMILRLIDWGLAEFYHPAQEYNVRVASRYFKGPELLVDYQMYDYSLDMWSFGCMLASMIFLKEPFFHGQDNYDQVGGSPGGNHPHFTTTARETQEI</sequence>
<organism evidence="11 12">
    <name type="scientific">Gambusia affinis</name>
    <name type="common">Western mosquitofish</name>
    <name type="synonym">Heterandria affinis</name>
    <dbReference type="NCBI Taxonomy" id="33528"/>
    <lineage>
        <taxon>Eukaryota</taxon>
        <taxon>Metazoa</taxon>
        <taxon>Chordata</taxon>
        <taxon>Craniata</taxon>
        <taxon>Vertebrata</taxon>
        <taxon>Euteleostomi</taxon>
        <taxon>Actinopterygii</taxon>
        <taxon>Neopterygii</taxon>
        <taxon>Teleostei</taxon>
        <taxon>Neoteleostei</taxon>
        <taxon>Acanthomorphata</taxon>
        <taxon>Ovalentaria</taxon>
        <taxon>Atherinomorphae</taxon>
        <taxon>Cyprinodontiformes</taxon>
        <taxon>Poeciliidae</taxon>
        <taxon>Poeciliinae</taxon>
        <taxon>Gambusia</taxon>
    </lineage>
</organism>
<evidence type="ECO:0000256" key="1">
    <source>
        <dbReference type="ARBA" id="ARBA00012513"/>
    </source>
</evidence>
<dbReference type="FunFam" id="1.10.510.10:FF:000059">
    <property type="entry name" value="Casein kinase II subunit alpha"/>
    <property type="match status" value="1"/>
</dbReference>
<dbReference type="GO" id="GO:0004674">
    <property type="term" value="F:protein serine/threonine kinase activity"/>
    <property type="evidence" value="ECO:0007669"/>
    <property type="project" value="UniProtKB-KW"/>
</dbReference>
<feature type="binding site" evidence="7">
    <location>
        <position position="176"/>
    </location>
    <ligand>
        <name>ATP</name>
        <dbReference type="ChEBI" id="CHEBI:30616"/>
    </ligand>
</feature>
<dbReference type="FunFam" id="3.30.200.20:FF:000088">
    <property type="entry name" value="Casein kinase II subunit alpha"/>
    <property type="match status" value="1"/>
</dbReference>
<keyword evidence="4 7" id="KW-0547">Nucleotide-binding</keyword>
<dbReference type="GO" id="GO:0005524">
    <property type="term" value="F:ATP binding"/>
    <property type="evidence" value="ECO:0007669"/>
    <property type="project" value="UniProtKB-UniRule"/>
</dbReference>
<dbReference type="AlphaFoldDB" id="A0A315WAV6"/>
<evidence type="ECO:0000256" key="3">
    <source>
        <dbReference type="ARBA" id="ARBA00022679"/>
    </source>
</evidence>
<proteinExistence type="inferred from homology"/>
<evidence type="ECO:0000313" key="11">
    <source>
        <dbReference type="EMBL" id="PWA29006.1"/>
    </source>
</evidence>
<protein>
    <recommendedName>
        <fullName evidence="1">non-specific serine/threonine protein kinase</fullName>
        <ecNumber evidence="1">2.7.11.1</ecNumber>
    </recommendedName>
</protein>
<dbReference type="InterPro" id="IPR000719">
    <property type="entry name" value="Prot_kinase_dom"/>
</dbReference>
<evidence type="ECO:0000256" key="2">
    <source>
        <dbReference type="ARBA" id="ARBA00022527"/>
    </source>
</evidence>
<dbReference type="CDD" id="cd14132">
    <property type="entry name" value="STKc_CK2_alpha"/>
    <property type="match status" value="1"/>
</dbReference>
<gene>
    <name evidence="11" type="ORF">CCH79_00006360</name>
</gene>
<dbReference type="Pfam" id="PF00069">
    <property type="entry name" value="Pkinase"/>
    <property type="match status" value="1"/>
</dbReference>
<dbReference type="InterPro" id="IPR045216">
    <property type="entry name" value="CK2_alpha"/>
</dbReference>
<dbReference type="EMBL" id="NHOQ01000682">
    <property type="protein sequence ID" value="PWA29006.1"/>
    <property type="molecule type" value="Genomic_DNA"/>
</dbReference>
<dbReference type="InterPro" id="IPR017441">
    <property type="entry name" value="Protein_kinase_ATP_BS"/>
</dbReference>
<dbReference type="PANTHER" id="PTHR24054">
    <property type="entry name" value="CASEIN KINASE II SUBUNIT ALPHA"/>
    <property type="match status" value="1"/>
</dbReference>
<dbReference type="GO" id="GO:0005829">
    <property type="term" value="C:cytosol"/>
    <property type="evidence" value="ECO:0007669"/>
    <property type="project" value="TreeGrafter"/>
</dbReference>
<dbReference type="EC" id="2.7.11.1" evidence="1"/>
<keyword evidence="6 7" id="KW-0067">ATP-binding</keyword>
<dbReference type="SMART" id="SM00220">
    <property type="entry name" value="S_TKc"/>
    <property type="match status" value="1"/>
</dbReference>
<evidence type="ECO:0000256" key="7">
    <source>
        <dbReference type="PROSITE-ProRule" id="PRU10141"/>
    </source>
</evidence>
<dbReference type="PANTHER" id="PTHR24054:SF34">
    <property type="entry name" value="CASEIN KINASE II SUBUNIT ALPHA"/>
    <property type="match status" value="1"/>
</dbReference>
<keyword evidence="2 8" id="KW-0723">Serine/threonine-protein kinase</keyword>
<evidence type="ECO:0000256" key="4">
    <source>
        <dbReference type="ARBA" id="ARBA00022741"/>
    </source>
</evidence>
<dbReference type="Proteomes" id="UP000250572">
    <property type="component" value="Unassembled WGS sequence"/>
</dbReference>
<evidence type="ECO:0000256" key="8">
    <source>
        <dbReference type="RuleBase" id="RU000304"/>
    </source>
</evidence>
<evidence type="ECO:0000256" key="6">
    <source>
        <dbReference type="ARBA" id="ARBA00022840"/>
    </source>
</evidence>
<feature type="compositionally biased region" description="Polar residues" evidence="9">
    <location>
        <begin position="376"/>
        <end position="387"/>
    </location>
</feature>
<dbReference type="InterPro" id="IPR008271">
    <property type="entry name" value="Ser/Thr_kinase_AS"/>
</dbReference>
<dbReference type="GO" id="GO:1905818">
    <property type="term" value="P:regulation of chromosome separation"/>
    <property type="evidence" value="ECO:0007669"/>
    <property type="project" value="TreeGrafter"/>
</dbReference>
<evidence type="ECO:0000256" key="9">
    <source>
        <dbReference type="SAM" id="MobiDB-lite"/>
    </source>
</evidence>
<dbReference type="Gene3D" id="3.30.200.20">
    <property type="entry name" value="Phosphorylase Kinase, domain 1"/>
    <property type="match status" value="1"/>
</dbReference>
<name>A0A315WAV6_GAMAF</name>